<proteinExistence type="inferred from homology"/>
<keyword evidence="2" id="KW-0378">Hydrolase</keyword>
<evidence type="ECO:0000259" key="7">
    <source>
        <dbReference type="Pfam" id="PF18565"/>
    </source>
</evidence>
<dbReference type="SUPFAM" id="SSF51445">
    <property type="entry name" value="(Trans)glycosidases"/>
    <property type="match status" value="1"/>
</dbReference>
<gene>
    <name evidence="8" type="ORF">FC89_GL000938</name>
</gene>
<feature type="domain" description="Glycoside hydrolase family 2 immunoglobulin-like beta-sandwich" evidence="4">
    <location>
        <begin position="167"/>
        <end position="271"/>
    </location>
</feature>
<dbReference type="EMBL" id="AZGB01000016">
    <property type="protein sequence ID" value="KRM06071.1"/>
    <property type="molecule type" value="Genomic_DNA"/>
</dbReference>
<dbReference type="InterPro" id="IPR051913">
    <property type="entry name" value="GH2_Domain-Containing"/>
</dbReference>
<dbReference type="SUPFAM" id="SSF49303">
    <property type="entry name" value="beta-Galactosidase/glucuronidase domain"/>
    <property type="match status" value="1"/>
</dbReference>
<dbReference type="InterPro" id="IPR032311">
    <property type="entry name" value="DUF4982"/>
</dbReference>
<dbReference type="AlphaFoldDB" id="A0A0R1VKG7"/>
<evidence type="ECO:0000259" key="5">
    <source>
        <dbReference type="Pfam" id="PF02836"/>
    </source>
</evidence>
<dbReference type="GO" id="GO:0005975">
    <property type="term" value="P:carbohydrate metabolic process"/>
    <property type="evidence" value="ECO:0007669"/>
    <property type="project" value="InterPro"/>
</dbReference>
<dbReference type="InterPro" id="IPR006102">
    <property type="entry name" value="Ig-like_GH2"/>
</dbReference>
<reference evidence="8 9" key="1">
    <citation type="journal article" date="2015" name="Genome Announc.">
        <title>Expanding the biotechnology potential of lactobacilli through comparative genomics of 213 strains and associated genera.</title>
        <authorList>
            <person name="Sun Z."/>
            <person name="Harris H.M."/>
            <person name="McCann A."/>
            <person name="Guo C."/>
            <person name="Argimon S."/>
            <person name="Zhang W."/>
            <person name="Yang X."/>
            <person name="Jeffery I.B."/>
            <person name="Cooney J.C."/>
            <person name="Kagawa T.F."/>
            <person name="Liu W."/>
            <person name="Song Y."/>
            <person name="Salvetti E."/>
            <person name="Wrobel A."/>
            <person name="Rasinkangas P."/>
            <person name="Parkhill J."/>
            <person name="Rea M.C."/>
            <person name="O'Sullivan O."/>
            <person name="Ritari J."/>
            <person name="Douillard F.P."/>
            <person name="Paul Ross R."/>
            <person name="Yang R."/>
            <person name="Briner A.E."/>
            <person name="Felis G.E."/>
            <person name="de Vos W.M."/>
            <person name="Barrangou R."/>
            <person name="Klaenhammer T.R."/>
            <person name="Caufield P.W."/>
            <person name="Cui Y."/>
            <person name="Zhang H."/>
            <person name="O'Toole P.W."/>
        </authorList>
    </citation>
    <scope>NUCLEOTIDE SEQUENCE [LARGE SCALE GENOMIC DNA]</scope>
    <source>
        <strain evidence="8 9">DSM 18630</strain>
    </source>
</reference>
<evidence type="ECO:0000259" key="6">
    <source>
        <dbReference type="Pfam" id="PF16355"/>
    </source>
</evidence>
<dbReference type="InterPro" id="IPR013783">
    <property type="entry name" value="Ig-like_fold"/>
</dbReference>
<keyword evidence="9" id="KW-1185">Reference proteome</keyword>
<feature type="domain" description="Glycoside hydrolase family 2 catalytic" evidence="5">
    <location>
        <begin position="279"/>
        <end position="454"/>
    </location>
</feature>
<keyword evidence="3" id="KW-0326">Glycosidase</keyword>
<dbReference type="PATRIC" id="fig|1423750.3.peg.962"/>
<evidence type="ECO:0000256" key="2">
    <source>
        <dbReference type="ARBA" id="ARBA00022801"/>
    </source>
</evidence>
<dbReference type="InterPro" id="IPR008979">
    <property type="entry name" value="Galactose-bd-like_sf"/>
</dbReference>
<comment type="similarity">
    <text evidence="1">Belongs to the glycosyl hydrolase 2 family.</text>
</comment>
<evidence type="ECO:0000259" key="4">
    <source>
        <dbReference type="Pfam" id="PF00703"/>
    </source>
</evidence>
<dbReference type="Pfam" id="PF02836">
    <property type="entry name" value="Glyco_hydro_2_C"/>
    <property type="match status" value="1"/>
</dbReference>
<dbReference type="STRING" id="1423750.FC89_GL000938"/>
<feature type="domain" description="Glycoside hydrolase family 2" evidence="7">
    <location>
        <begin position="726"/>
        <end position="828"/>
    </location>
</feature>
<evidence type="ECO:0000313" key="8">
    <source>
        <dbReference type="EMBL" id="KRM06071.1"/>
    </source>
</evidence>
<dbReference type="OrthoDB" id="9762066at2"/>
<dbReference type="SUPFAM" id="SSF49785">
    <property type="entry name" value="Galactose-binding domain-like"/>
    <property type="match status" value="1"/>
</dbReference>
<dbReference type="InterPro" id="IPR006101">
    <property type="entry name" value="Glyco_hydro_2"/>
</dbReference>
<comment type="caution">
    <text evidence="8">The sequence shown here is derived from an EMBL/GenBank/DDBJ whole genome shotgun (WGS) entry which is preliminary data.</text>
</comment>
<dbReference type="InterPro" id="IPR040605">
    <property type="entry name" value="Glyco_hydro2_dom5"/>
</dbReference>
<dbReference type="PANTHER" id="PTHR42732:SF1">
    <property type="entry name" value="BETA-MANNOSIDASE"/>
    <property type="match status" value="1"/>
</dbReference>
<feature type="domain" description="DUF4982" evidence="6">
    <location>
        <begin position="654"/>
        <end position="710"/>
    </location>
</feature>
<dbReference type="GO" id="GO:0004553">
    <property type="term" value="F:hydrolase activity, hydrolyzing O-glycosyl compounds"/>
    <property type="evidence" value="ECO:0007669"/>
    <property type="project" value="InterPro"/>
</dbReference>
<dbReference type="InterPro" id="IPR036156">
    <property type="entry name" value="Beta-gal/glucu_dom_sf"/>
</dbReference>
<dbReference type="GeneID" id="98318965"/>
<evidence type="ECO:0000256" key="3">
    <source>
        <dbReference type="ARBA" id="ARBA00023295"/>
    </source>
</evidence>
<dbReference type="Gene3D" id="2.60.120.260">
    <property type="entry name" value="Galactose-binding domain-like"/>
    <property type="match status" value="1"/>
</dbReference>
<evidence type="ECO:0000256" key="1">
    <source>
        <dbReference type="ARBA" id="ARBA00007401"/>
    </source>
</evidence>
<organism evidence="8 9">
    <name type="scientific">Liquorilactobacillus ghanensis DSM 18630</name>
    <dbReference type="NCBI Taxonomy" id="1423750"/>
    <lineage>
        <taxon>Bacteria</taxon>
        <taxon>Bacillati</taxon>
        <taxon>Bacillota</taxon>
        <taxon>Bacilli</taxon>
        <taxon>Lactobacillales</taxon>
        <taxon>Lactobacillaceae</taxon>
        <taxon>Liquorilactobacillus</taxon>
    </lineage>
</organism>
<dbReference type="InterPro" id="IPR006103">
    <property type="entry name" value="Glyco_hydro_2_cat"/>
</dbReference>
<evidence type="ECO:0000313" key="9">
    <source>
        <dbReference type="Proteomes" id="UP000051451"/>
    </source>
</evidence>
<dbReference type="InterPro" id="IPR017853">
    <property type="entry name" value="GH"/>
</dbReference>
<dbReference type="PRINTS" id="PR00132">
    <property type="entry name" value="GLHYDRLASE2"/>
</dbReference>
<name>A0A0R1VKG7_9LACO</name>
<dbReference type="Pfam" id="PF18565">
    <property type="entry name" value="Glyco_hydro2_C5"/>
    <property type="match status" value="1"/>
</dbReference>
<dbReference type="Gene3D" id="3.20.20.80">
    <property type="entry name" value="Glycosidases"/>
    <property type="match status" value="1"/>
</dbReference>
<dbReference type="RefSeq" id="WP_057871691.1">
    <property type="nucleotide sequence ID" value="NZ_AZGB01000016.1"/>
</dbReference>
<accession>A0A0R1VKG7</accession>
<dbReference type="Proteomes" id="UP000051451">
    <property type="component" value="Unassembled WGS sequence"/>
</dbReference>
<dbReference type="Pfam" id="PF00703">
    <property type="entry name" value="Glyco_hydro_2"/>
    <property type="match status" value="1"/>
</dbReference>
<dbReference type="PANTHER" id="PTHR42732">
    <property type="entry name" value="BETA-GALACTOSIDASE"/>
    <property type="match status" value="1"/>
</dbReference>
<dbReference type="Pfam" id="PF16355">
    <property type="entry name" value="DUF4982"/>
    <property type="match status" value="1"/>
</dbReference>
<sequence>MKKINFNRQWNFSKLKSESFTVTHDAENKEKILTVDLPYDAMIHEKRNAKTKNGGQTGYYPGGIYLYTKKFFVPKEFQNKQIMIEFAGIQGISKILINHVFAKTSFNDYESEFINLNNFLKYGQENEIEVIVNNSVGQNSRWYSGSGLYRDVFLYLANKTYIPIYGTKLQTIYADQASATVSIDVNLKNLDIKQTAVLKLEIFDSTNQQAVAAGSYSVTLDGQSEVHVNQQLNIEHPHLWAPEHPALYVAKVTLASEKKILDQEQISFGLRTVKIDANHGFLLNGKSIKLRGTCLHHDNGILGAVCLEDAERRKLKLLKNAGFNAIRGSHFPMSDRSLQICDELGLLVLDELTDVWNQGKNVNDYSNYFHEFWKHDVALMVNKDFNHPSVVMYSTGNEIKEAGTPLGAKINRELTNEFHKLDPTRYVTSAVNAIVAADKQFKNIVTDTLSKGDFVADNKDFTKQTESSKKDINELNGMQSVLVGPLANAIAVNPQITAMLNEYVEANDVVGYNYLTGRYLFEHEHFPNRVILGTETFPADIASAWKIIKRHPHTIGEFTWIGYDYLGEAGVGIFYYNGQQNFQPQYPDRAAYIGDIDLIGNRRPMSYYREIVYGLRQQPYIAVERLNHYGEEPSKTPWMWKDAINSWTWPGFEGKPAIVNVCAAADQVELFLNGKSQGKKAAGEEHDFLAVFKINYEPGELVAVGYKNGTPCEKTTLATVGKPQQLKITVDKTELKANGEDLAFLMISSVDENGQLNQFDEADVSIETSGPCKLVAFGSANPSCEGNYFDRTWKTFDGRVLAVIRAGSQAGTTNIRVSAGGYPDAKIKVKSNSVDENFGEIY</sequence>
<dbReference type="Gene3D" id="2.60.40.10">
    <property type="entry name" value="Immunoglobulins"/>
    <property type="match status" value="3"/>
</dbReference>
<protein>
    <submittedName>
        <fullName evidence="8">Uncharacterized protein</fullName>
    </submittedName>
</protein>